<keyword evidence="2" id="KW-1185">Reference proteome</keyword>
<sequence length="367" mass="42644">MPLESLPPELKVILMSTMPDVSSLRNLTHASPVYHQTYVGAREEIFHNMTALTLYDSNVSTLEAWTAINAPQIDHDIAHRKVMIIEFLDRYGDGLTDGRQRFMVEESLAVLSLHRKITTLVDDYCTQILNQNPNPLSTIDEANIRKASPAELRRLYRAFYRYEIYCKLFCAVDIDEHYYRDQAQHELFDEGASVEIFVKLFPVHEVEELACMHNYAQECYKNLVPGMLSSPILSFRHPVNAVHNFTSRSPSFLYRVLVTETPQERLALCEASRHFVPEIKIRNALNAYERVLDAGHWPWKGINDPVSSERLPTAGWVWASKRGVENVDFKLRRWGYVFWGQKRLEDWDIKEETMLNWPWPDSGISRP</sequence>
<evidence type="ECO:0000313" key="2">
    <source>
        <dbReference type="Proteomes" id="UP001276659"/>
    </source>
</evidence>
<evidence type="ECO:0000313" key="1">
    <source>
        <dbReference type="EMBL" id="KAK3169568.1"/>
    </source>
</evidence>
<accession>A0AAD9Z4Z0</accession>
<proteinExistence type="predicted"/>
<protein>
    <submittedName>
        <fullName evidence="1">Uncharacterized protein</fullName>
    </submittedName>
</protein>
<gene>
    <name evidence="1" type="ORF">OEA41_008952</name>
</gene>
<comment type="caution">
    <text evidence="1">The sequence shown here is derived from an EMBL/GenBank/DDBJ whole genome shotgun (WGS) entry which is preliminary data.</text>
</comment>
<organism evidence="1 2">
    <name type="scientific">Lepraria neglecta</name>
    <dbReference type="NCBI Taxonomy" id="209136"/>
    <lineage>
        <taxon>Eukaryota</taxon>
        <taxon>Fungi</taxon>
        <taxon>Dikarya</taxon>
        <taxon>Ascomycota</taxon>
        <taxon>Pezizomycotina</taxon>
        <taxon>Lecanoromycetes</taxon>
        <taxon>OSLEUM clade</taxon>
        <taxon>Lecanoromycetidae</taxon>
        <taxon>Lecanorales</taxon>
        <taxon>Lecanorineae</taxon>
        <taxon>Stereocaulaceae</taxon>
        <taxon>Lepraria</taxon>
    </lineage>
</organism>
<dbReference type="Proteomes" id="UP001276659">
    <property type="component" value="Unassembled WGS sequence"/>
</dbReference>
<name>A0AAD9Z4Z0_9LECA</name>
<dbReference type="AlphaFoldDB" id="A0AAD9Z4Z0"/>
<dbReference type="EMBL" id="JASNWA010000009">
    <property type="protein sequence ID" value="KAK3169568.1"/>
    <property type="molecule type" value="Genomic_DNA"/>
</dbReference>
<reference evidence="1" key="1">
    <citation type="submission" date="2022-11" db="EMBL/GenBank/DDBJ databases">
        <title>Chromosomal genome sequence assembly and mating type (MAT) locus characterization of the leprose asexual lichenized fungus Lepraria neglecta (Nyl.) Erichsen.</title>
        <authorList>
            <person name="Allen J.L."/>
            <person name="Pfeffer B."/>
        </authorList>
    </citation>
    <scope>NUCLEOTIDE SEQUENCE</scope>
    <source>
        <strain evidence="1">Allen 5258</strain>
    </source>
</reference>